<dbReference type="InParanoid" id="A0A1E7FWZ6"/>
<proteinExistence type="predicted"/>
<accession>A0A1E7FWZ6</accession>
<evidence type="ECO:0000313" key="1">
    <source>
        <dbReference type="EMBL" id="OEU22669.1"/>
    </source>
</evidence>
<dbReference type="KEGG" id="fcy:FRACYDRAFT_178679"/>
<feature type="non-terminal residue" evidence="1">
    <location>
        <position position="98"/>
    </location>
</feature>
<keyword evidence="2" id="KW-1185">Reference proteome</keyword>
<dbReference type="Proteomes" id="UP000095751">
    <property type="component" value="Unassembled WGS sequence"/>
</dbReference>
<reference evidence="1 2" key="1">
    <citation type="submission" date="2016-09" db="EMBL/GenBank/DDBJ databases">
        <title>Extensive genetic diversity and differential bi-allelic expression allows diatom success in the polar Southern Ocean.</title>
        <authorList>
            <consortium name="DOE Joint Genome Institute"/>
            <person name="Mock T."/>
            <person name="Otillar R.P."/>
            <person name="Strauss J."/>
            <person name="Dupont C."/>
            <person name="Frickenhaus S."/>
            <person name="Maumus F."/>
            <person name="Mcmullan M."/>
            <person name="Sanges R."/>
            <person name="Schmutz J."/>
            <person name="Toseland A."/>
            <person name="Valas R."/>
            <person name="Veluchamy A."/>
            <person name="Ward B.J."/>
            <person name="Allen A."/>
            <person name="Barry K."/>
            <person name="Falciatore A."/>
            <person name="Ferrante M."/>
            <person name="Fortunato A.E."/>
            <person name="Gloeckner G."/>
            <person name="Gruber A."/>
            <person name="Hipkin R."/>
            <person name="Janech M."/>
            <person name="Kroth P."/>
            <person name="Leese F."/>
            <person name="Lindquist E."/>
            <person name="Lyon B.R."/>
            <person name="Martin J."/>
            <person name="Mayer C."/>
            <person name="Parker M."/>
            <person name="Quesneville H."/>
            <person name="Raymond J."/>
            <person name="Uhlig C."/>
            <person name="Valentin K.U."/>
            <person name="Worden A.Z."/>
            <person name="Armbrust E.V."/>
            <person name="Bowler C."/>
            <person name="Green B."/>
            <person name="Moulton V."/>
            <person name="Van Oosterhout C."/>
            <person name="Grigoriev I."/>
        </authorList>
    </citation>
    <scope>NUCLEOTIDE SEQUENCE [LARGE SCALE GENOMIC DNA]</scope>
    <source>
        <strain evidence="1 2">CCMP1102</strain>
    </source>
</reference>
<dbReference type="EMBL" id="KV784353">
    <property type="protein sequence ID" value="OEU22669.1"/>
    <property type="molecule type" value="Genomic_DNA"/>
</dbReference>
<dbReference type="AlphaFoldDB" id="A0A1E7FWZ6"/>
<protein>
    <submittedName>
        <fullName evidence="1">Uncharacterized protein</fullName>
    </submittedName>
</protein>
<sequence length="98" mass="10561">MGRRFRISGGDYWDCILHVLPKGTEWQGRWPTGSWSMVKCLTGMGEIAMLRGPDRNGFFKKITTAKLRGGGDGTLGGGRGGGGDDCIKYVGGALRCYS</sequence>
<organism evidence="1 2">
    <name type="scientific">Fragilariopsis cylindrus CCMP1102</name>
    <dbReference type="NCBI Taxonomy" id="635003"/>
    <lineage>
        <taxon>Eukaryota</taxon>
        <taxon>Sar</taxon>
        <taxon>Stramenopiles</taxon>
        <taxon>Ochrophyta</taxon>
        <taxon>Bacillariophyta</taxon>
        <taxon>Bacillariophyceae</taxon>
        <taxon>Bacillariophycidae</taxon>
        <taxon>Bacillariales</taxon>
        <taxon>Bacillariaceae</taxon>
        <taxon>Fragilariopsis</taxon>
    </lineage>
</organism>
<name>A0A1E7FWZ6_9STRA</name>
<gene>
    <name evidence="1" type="ORF">FRACYDRAFT_178679</name>
</gene>
<evidence type="ECO:0000313" key="2">
    <source>
        <dbReference type="Proteomes" id="UP000095751"/>
    </source>
</evidence>
<dbReference type="OrthoDB" id="10405286at2759"/>